<evidence type="ECO:0000313" key="2">
    <source>
        <dbReference type="Proteomes" id="UP000179797"/>
    </source>
</evidence>
<evidence type="ECO:0000313" key="1">
    <source>
        <dbReference type="EMBL" id="OHX65080.1"/>
    </source>
</evidence>
<reference evidence="1 2" key="1">
    <citation type="journal article" date="2012" name="Int. J. Syst. Evol. Microbiol.">
        <title>Flammeovirga pacifica sp. nov., isolated from deep-sea sediment.</title>
        <authorList>
            <person name="Xu H."/>
            <person name="Fu Y."/>
            <person name="Yang N."/>
            <person name="Ding Z."/>
            <person name="Lai Q."/>
            <person name="Zeng R."/>
        </authorList>
    </citation>
    <scope>NUCLEOTIDE SEQUENCE [LARGE SCALE GENOMIC DNA]</scope>
    <source>
        <strain evidence="2">DSM 24597 / LMG 26175 / WPAGA1</strain>
    </source>
</reference>
<dbReference type="OrthoDB" id="980935at2"/>
<dbReference type="RefSeq" id="WP_044226528.1">
    <property type="nucleotide sequence ID" value="NZ_JRYR02000001.1"/>
</dbReference>
<gene>
    <name evidence="1" type="ORF">NH26_01300</name>
</gene>
<protein>
    <submittedName>
        <fullName evidence="1">Uncharacterized protein</fullName>
    </submittedName>
</protein>
<accession>A0A1S1YVR7</accession>
<comment type="caution">
    <text evidence="1">The sequence shown here is derived from an EMBL/GenBank/DDBJ whole genome shotgun (WGS) entry which is preliminary data.</text>
</comment>
<keyword evidence="2" id="KW-1185">Reference proteome</keyword>
<dbReference type="Proteomes" id="UP000179797">
    <property type="component" value="Unassembled WGS sequence"/>
</dbReference>
<proteinExistence type="predicted"/>
<dbReference type="AlphaFoldDB" id="A0A1S1YVR7"/>
<dbReference type="EMBL" id="JRYR02000001">
    <property type="protein sequence ID" value="OHX65080.1"/>
    <property type="molecule type" value="Genomic_DNA"/>
</dbReference>
<sequence length="120" mass="13634">MKKRQATTLVTAIAAGAALTTGIVIKTRQYMQKRRLDESDYLYPYLDYIKEKVKAGKETIIITPEDSPFKFITLSVKGDGKKKLIIADYEGVALKRGRKDLLKFKNGKLTFLKPINEYAM</sequence>
<name>A0A1S1YVR7_FLAPC</name>
<organism evidence="1 2">
    <name type="scientific">Flammeovirga pacifica</name>
    <dbReference type="NCBI Taxonomy" id="915059"/>
    <lineage>
        <taxon>Bacteria</taxon>
        <taxon>Pseudomonadati</taxon>
        <taxon>Bacteroidota</taxon>
        <taxon>Cytophagia</taxon>
        <taxon>Cytophagales</taxon>
        <taxon>Flammeovirgaceae</taxon>
        <taxon>Flammeovirga</taxon>
    </lineage>
</organism>